<comment type="caution">
    <text evidence="1">The sequence shown here is derived from an EMBL/GenBank/DDBJ whole genome shotgun (WGS) entry which is preliminary data.</text>
</comment>
<reference evidence="1 2" key="1">
    <citation type="submission" date="2016-04" db="EMBL/GenBank/DDBJ databases">
        <title>ATOL: Assembling a taxonomically balanced genome-scale reconstruction of the evolutionary history of the Enterobacteriaceae.</title>
        <authorList>
            <person name="Plunkett G.III."/>
            <person name="Neeno-Eckwall E.C."/>
            <person name="Glasner J.D."/>
            <person name="Perna N.T."/>
        </authorList>
    </citation>
    <scope>NUCLEOTIDE SEQUENCE [LARGE SCALE GENOMIC DNA]</scope>
    <source>
        <strain evidence="1 2">ATCC 51603</strain>
    </source>
</reference>
<evidence type="ECO:0000313" key="2">
    <source>
        <dbReference type="Proteomes" id="UP000078386"/>
    </source>
</evidence>
<evidence type="ECO:0000313" key="1">
    <source>
        <dbReference type="EMBL" id="OAT46234.1"/>
    </source>
</evidence>
<organism evidence="1 2">
    <name type="scientific">Kluyvera georgiana ATCC 51603</name>
    <dbReference type="NCBI Taxonomy" id="1354264"/>
    <lineage>
        <taxon>Bacteria</taxon>
        <taxon>Pseudomonadati</taxon>
        <taxon>Pseudomonadota</taxon>
        <taxon>Gammaproteobacteria</taxon>
        <taxon>Enterobacterales</taxon>
        <taxon>Enterobacteriaceae</taxon>
        <taxon>Kluyvera</taxon>
    </lineage>
</organism>
<sequence length="84" mass="9317">MELNERLTDVELNRLIWGLEAHGNMKRTLAGLDELRARRKEEAAKAGLFFPSPESLAQAIAAVRCFDELSAELIAEEMFKGGAV</sequence>
<dbReference type="EMBL" id="LXEU01000085">
    <property type="protein sequence ID" value="OAT46234.1"/>
    <property type="molecule type" value="Genomic_DNA"/>
</dbReference>
<dbReference type="PATRIC" id="fig|1354264.4.peg.4353"/>
<proteinExistence type="predicted"/>
<keyword evidence="2" id="KW-1185">Reference proteome</keyword>
<gene>
    <name evidence="1" type="ORF">M989_04206</name>
</gene>
<name>A0A1B7JF51_9ENTR</name>
<dbReference type="Proteomes" id="UP000078386">
    <property type="component" value="Unassembled WGS sequence"/>
</dbReference>
<dbReference type="AlphaFoldDB" id="A0A1B7JF51"/>
<protein>
    <submittedName>
        <fullName evidence="1">Uncharacterized protein</fullName>
    </submittedName>
</protein>
<dbReference type="RefSeq" id="WP_064548582.1">
    <property type="nucleotide sequence ID" value="NZ_LXEU01000085.1"/>
</dbReference>
<accession>A0A1B7JF51</accession>